<reference evidence="3" key="1">
    <citation type="journal article" date="2019" name="Int. J. Syst. Evol. Microbiol.">
        <title>The Global Catalogue of Microorganisms (GCM) 10K type strain sequencing project: providing services to taxonomists for standard genome sequencing and annotation.</title>
        <authorList>
            <consortium name="The Broad Institute Genomics Platform"/>
            <consortium name="The Broad Institute Genome Sequencing Center for Infectious Disease"/>
            <person name="Wu L."/>
            <person name="Ma J."/>
        </authorList>
    </citation>
    <scope>NUCLEOTIDE SEQUENCE [LARGE SCALE GENOMIC DNA]</scope>
    <source>
        <strain evidence="3">JCM 13929</strain>
    </source>
</reference>
<organism evidence="2 3">
    <name type="scientific">Nonomuraea maheshkhaliensis</name>
    <dbReference type="NCBI Taxonomy" id="419590"/>
    <lineage>
        <taxon>Bacteria</taxon>
        <taxon>Bacillati</taxon>
        <taxon>Actinomycetota</taxon>
        <taxon>Actinomycetes</taxon>
        <taxon>Streptosporangiales</taxon>
        <taxon>Streptosporangiaceae</taxon>
        <taxon>Nonomuraea</taxon>
    </lineage>
</organism>
<keyword evidence="3" id="KW-1185">Reference proteome</keyword>
<gene>
    <name evidence="2" type="ORF">GCM10009733_103450</name>
</gene>
<dbReference type="EMBL" id="BAAAMU010000172">
    <property type="protein sequence ID" value="GAA1690581.1"/>
    <property type="molecule type" value="Genomic_DNA"/>
</dbReference>
<protein>
    <submittedName>
        <fullName evidence="2">Uncharacterized protein</fullName>
    </submittedName>
</protein>
<sequence>MTTAEVIALAAALLAAAVAVTVPVLAFRFTIRQEQVRWLREQRAQLYVDMLTEAYAEQQWLERNLLDGEDRQFYDKRFDDLRLSPFERARLGARANIIGSREVNRRFMALQQTAFWSGVTDRSEGARHMTRIRADEAVEKLQVAIRKDLGSDSIALDGTPHRADQPRSGTGPAS</sequence>
<proteinExistence type="predicted"/>
<dbReference type="RefSeq" id="WP_346114599.1">
    <property type="nucleotide sequence ID" value="NZ_BAAAMU010000172.1"/>
</dbReference>
<feature type="region of interest" description="Disordered" evidence="1">
    <location>
        <begin position="152"/>
        <end position="174"/>
    </location>
</feature>
<comment type="caution">
    <text evidence="2">The sequence shown here is derived from an EMBL/GenBank/DDBJ whole genome shotgun (WGS) entry which is preliminary data.</text>
</comment>
<dbReference type="Proteomes" id="UP001500064">
    <property type="component" value="Unassembled WGS sequence"/>
</dbReference>
<name>A0ABP4TP33_9ACTN</name>
<evidence type="ECO:0000313" key="3">
    <source>
        <dbReference type="Proteomes" id="UP001500064"/>
    </source>
</evidence>
<accession>A0ABP4TP33</accession>
<evidence type="ECO:0000256" key="1">
    <source>
        <dbReference type="SAM" id="MobiDB-lite"/>
    </source>
</evidence>
<evidence type="ECO:0000313" key="2">
    <source>
        <dbReference type="EMBL" id="GAA1690581.1"/>
    </source>
</evidence>